<evidence type="ECO:0000256" key="11">
    <source>
        <dbReference type="ARBA" id="ARBA00022801"/>
    </source>
</evidence>
<gene>
    <name evidence="17" type="primary">RvY_04867-1</name>
    <name evidence="17" type="synonym">RvY_04867.1</name>
    <name evidence="17" type="ORF">RvY_04867</name>
</gene>
<dbReference type="InterPro" id="IPR028889">
    <property type="entry name" value="USP"/>
</dbReference>
<dbReference type="InterPro" id="IPR038765">
    <property type="entry name" value="Papain-like_cys_pep_sf"/>
</dbReference>
<proteinExistence type="inferred from homology"/>
<feature type="compositionally biased region" description="Basic and acidic residues" evidence="14">
    <location>
        <begin position="500"/>
        <end position="511"/>
    </location>
</feature>
<dbReference type="EMBL" id="BDGG01000002">
    <property type="protein sequence ID" value="GAU92835.1"/>
    <property type="molecule type" value="Genomic_DNA"/>
</dbReference>
<evidence type="ECO:0000256" key="3">
    <source>
        <dbReference type="ARBA" id="ARBA00004556"/>
    </source>
</evidence>
<evidence type="ECO:0000256" key="8">
    <source>
        <dbReference type="ARBA" id="ARBA00022670"/>
    </source>
</evidence>
<comment type="subcellular location">
    <subcellularLocation>
        <location evidence="2">Cytoplasm</location>
        <location evidence="2">Cytoskeleton</location>
        <location evidence="2">Microtubule organizing center</location>
        <location evidence="2">Centrosome</location>
    </subcellularLocation>
    <subcellularLocation>
        <location evidence="3">Cytoplasm</location>
        <location evidence="3">Perinuclear region</location>
    </subcellularLocation>
</comment>
<accession>A0A1D1UWM5</accession>
<keyword evidence="9" id="KW-0479">Metal-binding</keyword>
<evidence type="ECO:0000256" key="13">
    <source>
        <dbReference type="ARBA" id="ARBA00022833"/>
    </source>
</evidence>
<organism evidence="17 18">
    <name type="scientific">Ramazzottius varieornatus</name>
    <name type="common">Water bear</name>
    <name type="synonym">Tardigrade</name>
    <dbReference type="NCBI Taxonomy" id="947166"/>
    <lineage>
        <taxon>Eukaryota</taxon>
        <taxon>Metazoa</taxon>
        <taxon>Ecdysozoa</taxon>
        <taxon>Tardigrada</taxon>
        <taxon>Eutardigrada</taxon>
        <taxon>Parachela</taxon>
        <taxon>Hypsibioidea</taxon>
        <taxon>Ramazzottiidae</taxon>
        <taxon>Ramazzottius</taxon>
    </lineage>
</organism>
<dbReference type="PANTHER" id="PTHR11830">
    <property type="entry name" value="40S RIBOSOMAL PROTEIN S3A"/>
    <property type="match status" value="1"/>
</dbReference>
<feature type="region of interest" description="Disordered" evidence="14">
    <location>
        <begin position="442"/>
        <end position="544"/>
    </location>
</feature>
<dbReference type="GO" id="GO:0048471">
    <property type="term" value="C:perinuclear region of cytoplasm"/>
    <property type="evidence" value="ECO:0007669"/>
    <property type="project" value="UniProtKB-SubCell"/>
</dbReference>
<keyword evidence="13" id="KW-0862">Zinc</keyword>
<dbReference type="SMART" id="SM01052">
    <property type="entry name" value="CAP_GLY"/>
    <property type="match status" value="2"/>
</dbReference>
<evidence type="ECO:0000256" key="1">
    <source>
        <dbReference type="ARBA" id="ARBA00000707"/>
    </source>
</evidence>
<dbReference type="InterPro" id="IPR000938">
    <property type="entry name" value="CAP-Gly_domain"/>
</dbReference>
<feature type="compositionally biased region" description="Polar residues" evidence="14">
    <location>
        <begin position="221"/>
        <end position="236"/>
    </location>
</feature>
<sequence>MAARNAQASPASNRKFIVINSLVAKALVSDRAVSAASTKVHPGEIFEEVCVVEDFRPGQEQLSLISIERRDVLLECSIKDVTNIGTFAVDLLLPVLDYSTRIKLLASKRLNFASTCQSDSLVTVAFHDMSYPGVVRYVGPVKGKRAGIYFGLELPHHVGHGDCDGSFNGHPYFRCRAGAGLFVTVEHISPPRESVADRNANGMDPSKRMINIVDSPSSYFASGGRRSTSPGTTNGIYPTFPADGEVKHMPIVKNIKEESKKALSKIGLLPAMTNLATSTVNLGSHLLDSVKQDRQPAKDSNTIKGVPEAVPIGALQGADIKLDSRVYYFDDTGTKMVGSVRWIGYLDNNARDSKLYAGLELDFSLGHGTGLYDGTQLFVSRPGFASYVPLAYLTLLPDEPTVQWNAEEEKKLVVSKQGPVKIQAGQSNGFVRQPSYSDIVKKPPAPAAYPSAPSVSSTASYPSTASSASSVSSVRSTGVEVTPEVSERLAVRFPHQQSESQRETRPARRADAQLNMLADTPQPRRSPSGDRRHGQPFQNDSSEKAVGCFNVSRSKSHTKFYNPDEEANNAKLLVREAMSVHPNPSPEVPVVQRQEEITTRNDAMVRHDRNENVSEGITRVAAPQFGGRKGRLSVARELNVGKPAPPRSVAVLRQIDHAKTSGRNRGIQGHKNSCYMDATLFGMFAFSNVFEEILQRPRSKGNIQGYEEVQEVLRDGIVAPLQKDFFVNSENMMELRELLDSFGDVEGLTDREKDPEELLHTLLEHILTIDPLLKMSTLDANWYTLFVEKNQSKPIPTIQELFDQSLVDADVRFKEAPRCLILQTPRSGAQYKMYRLILPSPIIDVTDAVIGAPRICSLCQDNQAELECRDCFKWKDNEEISPSLLSSMAFCRTCFSVRHKKHPNHHSKELTISSDPSISQGRLTMELFAVLCIKTSHYVTFAKDGSDVWHFMDSMADREGGEGNAGFNIPEVTLCPEVNEYLQEDGHKKLMGILERNEQLPTPVNRFFEDCYLCMYQPTKPQPPATGSLLPNF</sequence>
<evidence type="ECO:0000313" key="18">
    <source>
        <dbReference type="Proteomes" id="UP000186922"/>
    </source>
</evidence>
<dbReference type="SUPFAM" id="SSF74924">
    <property type="entry name" value="Cap-Gly domain"/>
    <property type="match status" value="2"/>
</dbReference>
<dbReference type="GO" id="GO:0006508">
    <property type="term" value="P:proteolysis"/>
    <property type="evidence" value="ECO:0007669"/>
    <property type="project" value="UniProtKB-KW"/>
</dbReference>
<feature type="domain" description="CAP-Gly" evidence="16">
    <location>
        <begin position="145"/>
        <end position="184"/>
    </location>
</feature>
<keyword evidence="8" id="KW-0645">Protease</keyword>
<evidence type="ECO:0000256" key="14">
    <source>
        <dbReference type="SAM" id="MobiDB-lite"/>
    </source>
</evidence>
<keyword evidence="7" id="KW-0597">Phosphoprotein</keyword>
<dbReference type="GO" id="GO:0004843">
    <property type="term" value="F:cysteine-type deubiquitinase activity"/>
    <property type="evidence" value="ECO:0007669"/>
    <property type="project" value="UniProtKB-EC"/>
</dbReference>
<dbReference type="Gene3D" id="3.90.70.10">
    <property type="entry name" value="Cysteine proteinases"/>
    <property type="match status" value="1"/>
</dbReference>
<evidence type="ECO:0000259" key="15">
    <source>
        <dbReference type="PROSITE" id="PS50235"/>
    </source>
</evidence>
<evidence type="ECO:0000256" key="7">
    <source>
        <dbReference type="ARBA" id="ARBA00022553"/>
    </source>
</evidence>
<keyword evidence="12" id="KW-0788">Thiol protease</keyword>
<dbReference type="EC" id="3.4.19.12" evidence="5"/>
<comment type="similarity">
    <text evidence="4">Belongs to the peptidase C19 family.</text>
</comment>
<dbReference type="SUPFAM" id="SSF54001">
    <property type="entry name" value="Cysteine proteinases"/>
    <property type="match status" value="1"/>
</dbReference>
<keyword evidence="18" id="KW-1185">Reference proteome</keyword>
<dbReference type="AlphaFoldDB" id="A0A1D1UWM5"/>
<evidence type="ECO:0000256" key="4">
    <source>
        <dbReference type="ARBA" id="ARBA00009085"/>
    </source>
</evidence>
<dbReference type="PROSITE" id="PS50245">
    <property type="entry name" value="CAP_GLY_2"/>
    <property type="match status" value="1"/>
</dbReference>
<comment type="caution">
    <text evidence="17">The sequence shown here is derived from an EMBL/GenBank/DDBJ whole genome shotgun (WGS) entry which is preliminary data.</text>
</comment>
<comment type="catalytic activity">
    <reaction evidence="1">
        <text>Thiol-dependent hydrolysis of ester, thioester, amide, peptide and isopeptide bonds formed by the C-terminal Gly of ubiquitin (a 76-residue protein attached to proteins as an intracellular targeting signal).</text>
        <dbReference type="EC" id="3.4.19.12"/>
    </reaction>
</comment>
<dbReference type="GO" id="GO:0046872">
    <property type="term" value="F:metal ion binding"/>
    <property type="evidence" value="ECO:0007669"/>
    <property type="project" value="UniProtKB-KW"/>
</dbReference>
<feature type="compositionally biased region" description="Low complexity" evidence="14">
    <location>
        <begin position="448"/>
        <end position="473"/>
    </location>
</feature>
<dbReference type="Pfam" id="PF01302">
    <property type="entry name" value="CAP_GLY"/>
    <property type="match status" value="1"/>
</dbReference>
<evidence type="ECO:0000259" key="16">
    <source>
        <dbReference type="PROSITE" id="PS50245"/>
    </source>
</evidence>
<feature type="domain" description="USP" evidence="15">
    <location>
        <begin position="665"/>
        <end position="985"/>
    </location>
</feature>
<keyword evidence="11" id="KW-0378">Hydrolase</keyword>
<evidence type="ECO:0000256" key="12">
    <source>
        <dbReference type="ARBA" id="ARBA00022807"/>
    </source>
</evidence>
<dbReference type="InterPro" id="IPR036859">
    <property type="entry name" value="CAP-Gly_dom_sf"/>
</dbReference>
<dbReference type="Proteomes" id="UP000186922">
    <property type="component" value="Unassembled WGS sequence"/>
</dbReference>
<keyword evidence="6" id="KW-0963">Cytoplasm</keyword>
<evidence type="ECO:0000256" key="5">
    <source>
        <dbReference type="ARBA" id="ARBA00012759"/>
    </source>
</evidence>
<dbReference type="GO" id="GO:0005813">
    <property type="term" value="C:centrosome"/>
    <property type="evidence" value="ECO:0007669"/>
    <property type="project" value="UniProtKB-SubCell"/>
</dbReference>
<keyword evidence="10" id="KW-0833">Ubl conjugation pathway</keyword>
<evidence type="ECO:0000256" key="10">
    <source>
        <dbReference type="ARBA" id="ARBA00022786"/>
    </source>
</evidence>
<evidence type="ECO:0000313" key="17">
    <source>
        <dbReference type="EMBL" id="GAU92835.1"/>
    </source>
</evidence>
<evidence type="ECO:0000256" key="6">
    <source>
        <dbReference type="ARBA" id="ARBA00022490"/>
    </source>
</evidence>
<dbReference type="PROSITE" id="PS50235">
    <property type="entry name" value="USP_3"/>
    <property type="match status" value="1"/>
</dbReference>
<reference evidence="17 18" key="1">
    <citation type="journal article" date="2016" name="Nat. Commun.">
        <title>Extremotolerant tardigrade genome and improved radiotolerance of human cultured cells by tardigrade-unique protein.</title>
        <authorList>
            <person name="Hashimoto T."/>
            <person name="Horikawa D.D."/>
            <person name="Saito Y."/>
            <person name="Kuwahara H."/>
            <person name="Kozuka-Hata H."/>
            <person name="Shin-I T."/>
            <person name="Minakuchi Y."/>
            <person name="Ohishi K."/>
            <person name="Motoyama A."/>
            <person name="Aizu T."/>
            <person name="Enomoto A."/>
            <person name="Kondo K."/>
            <person name="Tanaka S."/>
            <person name="Hara Y."/>
            <person name="Koshikawa S."/>
            <person name="Sagara H."/>
            <person name="Miura T."/>
            <person name="Yokobori S."/>
            <person name="Miyagawa K."/>
            <person name="Suzuki Y."/>
            <person name="Kubo T."/>
            <person name="Oyama M."/>
            <person name="Kohara Y."/>
            <person name="Fujiyama A."/>
            <person name="Arakawa K."/>
            <person name="Katayama T."/>
            <person name="Toyoda A."/>
            <person name="Kunieda T."/>
        </authorList>
    </citation>
    <scope>NUCLEOTIDE SEQUENCE [LARGE SCALE GENOMIC DNA]</scope>
    <source>
        <strain evidence="17 18">YOKOZUNA-1</strain>
    </source>
</reference>
<dbReference type="OrthoDB" id="6287070at2759"/>
<feature type="region of interest" description="Disordered" evidence="14">
    <location>
        <begin position="221"/>
        <end position="240"/>
    </location>
</feature>
<dbReference type="STRING" id="947166.A0A1D1UWM5"/>
<dbReference type="Gene3D" id="2.30.30.190">
    <property type="entry name" value="CAP Gly-rich-like domain"/>
    <property type="match status" value="2"/>
</dbReference>
<name>A0A1D1UWM5_RAMVA</name>
<evidence type="ECO:0000256" key="2">
    <source>
        <dbReference type="ARBA" id="ARBA00004300"/>
    </source>
</evidence>
<protein>
    <recommendedName>
        <fullName evidence="5">ubiquitinyl hydrolase 1</fullName>
        <ecNumber evidence="5">3.4.19.12</ecNumber>
    </recommendedName>
</protein>
<evidence type="ECO:0000256" key="9">
    <source>
        <dbReference type="ARBA" id="ARBA00022723"/>
    </source>
</evidence>